<keyword evidence="2" id="KW-1185">Reference proteome</keyword>
<evidence type="ECO:0000313" key="2">
    <source>
        <dbReference type="Proteomes" id="UP000509418"/>
    </source>
</evidence>
<dbReference type="Proteomes" id="UP000509418">
    <property type="component" value="Chromosome"/>
</dbReference>
<dbReference type="RefSeq" id="WP_176573696.1">
    <property type="nucleotide sequence ID" value="NZ_CBDRGH010000022.1"/>
</dbReference>
<evidence type="ECO:0000313" key="1">
    <source>
        <dbReference type="EMBL" id="QKZ15981.1"/>
    </source>
</evidence>
<proteinExistence type="predicted"/>
<reference evidence="1 2" key="1">
    <citation type="submission" date="2020-06" db="EMBL/GenBank/DDBJ databases">
        <title>Genome mining for natural products.</title>
        <authorList>
            <person name="Zhang B."/>
            <person name="Shi J."/>
            <person name="Ge H."/>
        </authorList>
    </citation>
    <scope>NUCLEOTIDE SEQUENCE [LARGE SCALE GENOMIC DNA]</scope>
    <source>
        <strain evidence="1 2">NA02069</strain>
    </source>
</reference>
<dbReference type="Pfam" id="PF13830">
    <property type="entry name" value="DUF4192"/>
    <property type="match status" value="1"/>
</dbReference>
<organism evidence="1 2">
    <name type="scientific">Streptomyces chartreusis</name>
    <dbReference type="NCBI Taxonomy" id="1969"/>
    <lineage>
        <taxon>Bacteria</taxon>
        <taxon>Bacillati</taxon>
        <taxon>Actinomycetota</taxon>
        <taxon>Actinomycetes</taxon>
        <taxon>Kitasatosporales</taxon>
        <taxon>Streptomycetaceae</taxon>
        <taxon>Streptomyces</taxon>
    </lineage>
</organism>
<dbReference type="InterPro" id="IPR025447">
    <property type="entry name" value="DUF4192"/>
</dbReference>
<dbReference type="AlphaFoldDB" id="A0A7I0Y900"/>
<accession>A0A7I0Y900</accession>
<sequence length="365" mass="39169">MPIPPASPDPKLPVMLRTSADLVEFLPFLLDVEPVNSLVVVGLPTRRAAGRLGLVARADLPTSREDFDDAARDITDDYVRAHDLPGTVLPGQMVLYLCATPVAGEQPQETMRRLEPLADAYRAAFNGHGLPVLDALCITGGRYWSYARRESIPPEGAEVPGQRTPGPVSVAAVVSGAQRAADPAEVARAFAPVTGERAARAAHALTQACAALDDRAASTTFDSLAAELHQESRALIDTTLTRIAEAGELPDARDTARLITGIQDRRTRDFALACDDHQSAHRLWQHLARHCVAPHQDLAPSVLTLYGWTSWLHGDTPSAKVAFNAAISTDPEYTMASYLRAALAQGWSVEGAAAIFRQAAAEMGY</sequence>
<dbReference type="EMBL" id="CP056041">
    <property type="protein sequence ID" value="QKZ15981.1"/>
    <property type="molecule type" value="Genomic_DNA"/>
</dbReference>
<gene>
    <name evidence="1" type="ORF">HUT05_00300</name>
</gene>
<protein>
    <submittedName>
        <fullName evidence="1">DUF4192 domain-containing protein</fullName>
    </submittedName>
</protein>
<name>A0A7I0Y900_STRCX</name>